<protein>
    <recommendedName>
        <fullName evidence="2">Pyrrolo-quinoline quinone repeat domain-containing protein</fullName>
    </recommendedName>
</protein>
<organism evidence="3 4">
    <name type="scientific">Microterricola viridarii</name>
    <dbReference type="NCBI Taxonomy" id="412690"/>
    <lineage>
        <taxon>Bacteria</taxon>
        <taxon>Bacillati</taxon>
        <taxon>Actinomycetota</taxon>
        <taxon>Actinomycetes</taxon>
        <taxon>Micrococcales</taxon>
        <taxon>Microbacteriaceae</taxon>
        <taxon>Microterricola</taxon>
    </lineage>
</organism>
<keyword evidence="1" id="KW-0812">Transmembrane</keyword>
<dbReference type="KEGG" id="mvd:AWU67_16310"/>
<feature type="domain" description="Pyrrolo-quinoline quinone repeat" evidence="2">
    <location>
        <begin position="67"/>
        <end position="211"/>
    </location>
</feature>
<reference evidence="4" key="2">
    <citation type="submission" date="2016-01" db="EMBL/GenBank/DDBJ databases">
        <title>First complete genome sequence of a species in the genus Microterricola, an extremophilic cold active enzyme producing strain ERGS5:02 isolated from Sikkim Himalaya.</title>
        <authorList>
            <person name="Kumar R."/>
            <person name="Singh D."/>
            <person name="Swarnkar M.K."/>
        </authorList>
    </citation>
    <scope>NUCLEOTIDE SEQUENCE [LARGE SCALE GENOMIC DNA]</scope>
    <source>
        <strain evidence="4">ERGS5:02</strain>
    </source>
</reference>
<dbReference type="InterPro" id="IPR018391">
    <property type="entry name" value="PQQ_b-propeller_rpt"/>
</dbReference>
<keyword evidence="1" id="KW-0472">Membrane</keyword>
<name>A0A0Y0NZ92_9MICO</name>
<evidence type="ECO:0000259" key="2">
    <source>
        <dbReference type="Pfam" id="PF13360"/>
    </source>
</evidence>
<proteinExistence type="predicted"/>
<dbReference type="SMART" id="SM00564">
    <property type="entry name" value="PQQ"/>
    <property type="match status" value="7"/>
</dbReference>
<accession>A0A0Y0NZ92</accession>
<dbReference type="PANTHER" id="PTHR34512:SF30">
    <property type="entry name" value="OUTER MEMBRANE PROTEIN ASSEMBLY FACTOR BAMB"/>
    <property type="match status" value="1"/>
</dbReference>
<dbReference type="EMBL" id="CP014145">
    <property type="protein sequence ID" value="AMB60164.1"/>
    <property type="molecule type" value="Genomic_DNA"/>
</dbReference>
<dbReference type="PANTHER" id="PTHR34512">
    <property type="entry name" value="CELL SURFACE PROTEIN"/>
    <property type="match status" value="1"/>
</dbReference>
<dbReference type="Pfam" id="PF13360">
    <property type="entry name" value="PQQ_2"/>
    <property type="match status" value="2"/>
</dbReference>
<dbReference type="RefSeq" id="WP_067231536.1">
    <property type="nucleotide sequence ID" value="NZ_CP014145.1"/>
</dbReference>
<keyword evidence="4" id="KW-1185">Reference proteome</keyword>
<gene>
    <name evidence="3" type="ORF">AWU67_16310</name>
</gene>
<dbReference type="InterPro" id="IPR002372">
    <property type="entry name" value="PQQ_rpt_dom"/>
</dbReference>
<dbReference type="InterPro" id="IPR011047">
    <property type="entry name" value="Quinoprotein_ADH-like_sf"/>
</dbReference>
<feature type="domain" description="Pyrrolo-quinoline quinone repeat" evidence="2">
    <location>
        <begin position="214"/>
        <end position="327"/>
    </location>
</feature>
<keyword evidence="1" id="KW-1133">Transmembrane helix</keyword>
<dbReference type="OrthoDB" id="9780884at2"/>
<dbReference type="InterPro" id="IPR015943">
    <property type="entry name" value="WD40/YVTN_repeat-like_dom_sf"/>
</dbReference>
<evidence type="ECO:0000313" key="4">
    <source>
        <dbReference type="Proteomes" id="UP000058305"/>
    </source>
</evidence>
<dbReference type="Proteomes" id="UP000058305">
    <property type="component" value="Chromosome"/>
</dbReference>
<feature type="transmembrane region" description="Helical" evidence="1">
    <location>
        <begin position="25"/>
        <end position="48"/>
    </location>
</feature>
<dbReference type="Gene3D" id="2.130.10.10">
    <property type="entry name" value="YVTN repeat-like/Quinoprotein amine dehydrogenase"/>
    <property type="match status" value="2"/>
</dbReference>
<sequence length="416" mass="42341">MTENTRPVVAEPASEHRTPERQHSVTALALFIVVVAFAAVVIGIIVVVRGAASGAEEAVGAGASEVSAPGTLAWASSLGAESWGTPAIAGDLVVVGADDGVLAAFTHSDGEKVWEFDTGGALRSAALVGDDALFITSDSGAVFALDHDGTELWRVETGVGPVRKLWDDFGSRPVLVGDSVVVGTADGRLLALAAADGAERWEYTTGAPMRSDITTGDGRVYAIDRDGVVHAVDSASGAAVWAKPLGGAGTTSPGFSAGVLVVGSRALHVLGLDAATGDELWRSSYGASWVQSGATIVGDRVTIGSSDIGEVRQLDLVTGEAVWVATIGGWPWGIPAQADGVYYASNISTEAMKPWDASLFALDGTDGSVLWSAATGPAVDWAIDGQAMFGISGSPVVTADHVIVAGLDGVLSAFTR</sequence>
<evidence type="ECO:0000256" key="1">
    <source>
        <dbReference type="SAM" id="Phobius"/>
    </source>
</evidence>
<dbReference type="AlphaFoldDB" id="A0A0Y0NZ92"/>
<evidence type="ECO:0000313" key="3">
    <source>
        <dbReference type="EMBL" id="AMB60164.1"/>
    </source>
</evidence>
<dbReference type="SUPFAM" id="SSF50998">
    <property type="entry name" value="Quinoprotein alcohol dehydrogenase-like"/>
    <property type="match status" value="1"/>
</dbReference>
<reference evidence="3 4" key="1">
    <citation type="journal article" date="2016" name="J. Biotechnol.">
        <title>First complete genome sequence of a species in the genus Microterricola, an extremophilic cold active enzyme producing bacterial strain ERGS5:02 isolated from Sikkim Himalaya.</title>
        <authorList>
            <person name="Himanshu"/>
            <person name="Swarnkar M.K."/>
            <person name="Singh D."/>
            <person name="Kumar R."/>
        </authorList>
    </citation>
    <scope>NUCLEOTIDE SEQUENCE [LARGE SCALE GENOMIC DNA]</scope>
    <source>
        <strain evidence="3 4">ERGS5:02</strain>
    </source>
</reference>